<dbReference type="Proteomes" id="UP001295740">
    <property type="component" value="Unassembled WGS sequence"/>
</dbReference>
<dbReference type="InterPro" id="IPR023346">
    <property type="entry name" value="Lysozyme-like_dom_sf"/>
</dbReference>
<evidence type="ECO:0000313" key="2">
    <source>
        <dbReference type="EMBL" id="CAJ2514004.1"/>
    </source>
</evidence>
<feature type="domain" description="Transglycosylase SLT" evidence="1">
    <location>
        <begin position="55"/>
        <end position="150"/>
    </location>
</feature>
<proteinExistence type="predicted"/>
<dbReference type="Pfam" id="PF01464">
    <property type="entry name" value="SLT"/>
    <property type="match status" value="1"/>
</dbReference>
<evidence type="ECO:0000259" key="1">
    <source>
        <dbReference type="Pfam" id="PF01464"/>
    </source>
</evidence>
<keyword evidence="3" id="KW-1185">Reference proteome</keyword>
<dbReference type="Gene3D" id="1.10.530.10">
    <property type="match status" value="1"/>
</dbReference>
<protein>
    <submittedName>
        <fullName evidence="2">Uu.00g021230.m01.CDS01</fullName>
    </submittedName>
</protein>
<dbReference type="InterPro" id="IPR008258">
    <property type="entry name" value="Transglycosylase_SLT_dom_1"/>
</dbReference>
<dbReference type="SUPFAM" id="SSF53955">
    <property type="entry name" value="Lysozyme-like"/>
    <property type="match status" value="1"/>
</dbReference>
<gene>
    <name evidence="2" type="ORF">KHLLAP_LOCUS14472</name>
</gene>
<evidence type="ECO:0000313" key="3">
    <source>
        <dbReference type="Proteomes" id="UP001295740"/>
    </source>
</evidence>
<reference evidence="2" key="1">
    <citation type="submission" date="2023-10" db="EMBL/GenBank/DDBJ databases">
        <authorList>
            <person name="Hackl T."/>
        </authorList>
    </citation>
    <scope>NUCLEOTIDE SEQUENCE</scope>
</reference>
<dbReference type="EMBL" id="CAUWAG010000020">
    <property type="protein sequence ID" value="CAJ2514004.1"/>
    <property type="molecule type" value="Genomic_DNA"/>
</dbReference>
<sequence>MGFTSYSGPSSSFPPMSQWKSFEEIFNANKSEMAATGDTGEDIGRIWNAVLECAKLGVEERVIFAIIMQESTGNVGVQTTVNGDGHGTAGLMQCDGSPGFPGQHGLSQDQITSMVRAGTQHFKLNLQDFGNTDTADCIYKALREYNSGSVNPDNLSDGKGATPSYVSDIANRLLGRAN</sequence>
<dbReference type="AlphaFoldDB" id="A0AAI8VZL6"/>
<name>A0AAI8VZL6_9PEZI</name>
<accession>A0AAI8VZL6</accession>
<organism evidence="2 3">
    <name type="scientific">Anthostomella pinea</name>
    <dbReference type="NCBI Taxonomy" id="933095"/>
    <lineage>
        <taxon>Eukaryota</taxon>
        <taxon>Fungi</taxon>
        <taxon>Dikarya</taxon>
        <taxon>Ascomycota</taxon>
        <taxon>Pezizomycotina</taxon>
        <taxon>Sordariomycetes</taxon>
        <taxon>Xylariomycetidae</taxon>
        <taxon>Xylariales</taxon>
        <taxon>Xylariaceae</taxon>
        <taxon>Anthostomella</taxon>
    </lineage>
</organism>
<comment type="caution">
    <text evidence="2">The sequence shown here is derived from an EMBL/GenBank/DDBJ whole genome shotgun (WGS) entry which is preliminary data.</text>
</comment>